<accession>A0A183T075</accession>
<sequence length="113" mass="12945">MEKLRRLRSFLSVMHLYRLFLSNCVGTNSPLVEYFSRPKGSLWFSAEFFAAFDKVKAVLTDAMIPNHHTSRAPLFLMGDAFKSALWHRDGFTKLLTCVGRCTYWAEAVPLPNV</sequence>
<evidence type="ECO:0000313" key="4">
    <source>
        <dbReference type="WBParaSite" id="SSLN_0001023901-mRNA-1"/>
    </source>
</evidence>
<evidence type="ECO:0000313" key="2">
    <source>
        <dbReference type="EMBL" id="VDL96258.1"/>
    </source>
</evidence>
<dbReference type="AlphaFoldDB" id="A0A183T075"/>
<dbReference type="WBParaSite" id="SSLN_0001023901-mRNA-1">
    <property type="protein sequence ID" value="SSLN_0001023901-mRNA-1"/>
    <property type="gene ID" value="SSLN_0001023901"/>
</dbReference>
<dbReference type="Proteomes" id="UP000275846">
    <property type="component" value="Unassembled WGS sequence"/>
</dbReference>
<keyword evidence="1" id="KW-0732">Signal</keyword>
<reference evidence="2 3" key="2">
    <citation type="submission" date="2018-11" db="EMBL/GenBank/DDBJ databases">
        <authorList>
            <consortium name="Pathogen Informatics"/>
        </authorList>
    </citation>
    <scope>NUCLEOTIDE SEQUENCE [LARGE SCALE GENOMIC DNA]</scope>
    <source>
        <strain evidence="2 3">NST_G2</strain>
    </source>
</reference>
<feature type="signal peptide" evidence="1">
    <location>
        <begin position="1"/>
        <end position="26"/>
    </location>
</feature>
<reference evidence="4" key="1">
    <citation type="submission" date="2016-06" db="UniProtKB">
        <authorList>
            <consortium name="WormBaseParasite"/>
        </authorList>
    </citation>
    <scope>IDENTIFICATION</scope>
</reference>
<dbReference type="InterPro" id="IPR043502">
    <property type="entry name" value="DNA/RNA_pol_sf"/>
</dbReference>
<protein>
    <submittedName>
        <fullName evidence="4">Secreted protein</fullName>
    </submittedName>
</protein>
<organism evidence="4">
    <name type="scientific">Schistocephalus solidus</name>
    <name type="common">Tapeworm</name>
    <dbReference type="NCBI Taxonomy" id="70667"/>
    <lineage>
        <taxon>Eukaryota</taxon>
        <taxon>Metazoa</taxon>
        <taxon>Spiralia</taxon>
        <taxon>Lophotrochozoa</taxon>
        <taxon>Platyhelminthes</taxon>
        <taxon>Cestoda</taxon>
        <taxon>Eucestoda</taxon>
        <taxon>Diphyllobothriidea</taxon>
        <taxon>Diphyllobothriidae</taxon>
        <taxon>Schistocephalus</taxon>
    </lineage>
</organism>
<evidence type="ECO:0000313" key="3">
    <source>
        <dbReference type="Proteomes" id="UP000275846"/>
    </source>
</evidence>
<proteinExistence type="predicted"/>
<evidence type="ECO:0000256" key="1">
    <source>
        <dbReference type="SAM" id="SignalP"/>
    </source>
</evidence>
<dbReference type="OrthoDB" id="6323672at2759"/>
<name>A0A183T075_SCHSO</name>
<keyword evidence="3" id="KW-1185">Reference proteome</keyword>
<gene>
    <name evidence="2" type="ORF">SSLN_LOCUS9873</name>
</gene>
<feature type="chain" id="PRO_5043141365" evidence="1">
    <location>
        <begin position="27"/>
        <end position="113"/>
    </location>
</feature>
<dbReference type="SUPFAM" id="SSF56672">
    <property type="entry name" value="DNA/RNA polymerases"/>
    <property type="match status" value="1"/>
</dbReference>
<dbReference type="EMBL" id="UYSU01035508">
    <property type="protein sequence ID" value="VDL96258.1"/>
    <property type="molecule type" value="Genomic_DNA"/>
</dbReference>